<name>A0A2N9B9U7_STRCX</name>
<evidence type="ECO:0000313" key="2">
    <source>
        <dbReference type="Proteomes" id="UP000235464"/>
    </source>
</evidence>
<dbReference type="AlphaFoldDB" id="A0A2N9B9U7"/>
<evidence type="ECO:0000313" key="1">
    <source>
        <dbReference type="EMBL" id="SOR80122.1"/>
    </source>
</evidence>
<accession>A0A2N9B9U7</accession>
<reference evidence="2" key="1">
    <citation type="submission" date="2017-11" db="EMBL/GenBank/DDBJ databases">
        <authorList>
            <person name="Wibberg D."/>
        </authorList>
    </citation>
    <scope>NUCLEOTIDE SEQUENCE [LARGE SCALE GENOMIC DNA]</scope>
</reference>
<dbReference type="Proteomes" id="UP000235464">
    <property type="component" value="Chromosome I"/>
</dbReference>
<sequence>MCDFRRKWNDVADREEAEHPEMVTRKSSGGCYCLIKSKLLSASLRPQGSLDEEVNQKLTQVVIA</sequence>
<protein>
    <submittedName>
        <fullName evidence="1">Uncharacterized protein</fullName>
    </submittedName>
</protein>
<gene>
    <name evidence="1" type="ORF">SCNRRL3882_3578</name>
</gene>
<proteinExistence type="predicted"/>
<keyword evidence="2" id="KW-1185">Reference proteome</keyword>
<organism evidence="1 2">
    <name type="scientific">Streptomyces chartreusis NRRL 3882</name>
    <dbReference type="NCBI Taxonomy" id="1079985"/>
    <lineage>
        <taxon>Bacteria</taxon>
        <taxon>Bacillati</taxon>
        <taxon>Actinomycetota</taxon>
        <taxon>Actinomycetes</taxon>
        <taxon>Kitasatosporales</taxon>
        <taxon>Streptomycetaceae</taxon>
        <taxon>Streptomyces</taxon>
    </lineage>
</organism>
<dbReference type="EMBL" id="LT963352">
    <property type="protein sequence ID" value="SOR80122.1"/>
    <property type="molecule type" value="Genomic_DNA"/>
</dbReference>